<dbReference type="OrthoDB" id="5559898at2759"/>
<keyword evidence="8" id="KW-1185">Reference proteome</keyword>
<protein>
    <submittedName>
        <fullName evidence="7">ARM repeat-containing protein</fullName>
    </submittedName>
</protein>
<dbReference type="GO" id="GO:0043161">
    <property type="term" value="P:proteasome-mediated ubiquitin-dependent protein catabolic process"/>
    <property type="evidence" value="ECO:0007669"/>
    <property type="project" value="TreeGrafter"/>
</dbReference>
<sequence>MARPALHDLRNAADAADVLASLKRLKNDVVGHDQRKEEAIRDGVVRVLVDILEGETSGGGIQLGGSVHPEGGVHLGGGIRLGGFEERTGWSTENEVRVQAVQVVASLAHGGLSFVRPIVAGGVLPALLSAFSPRTVPPRLLLETLRALSVIAEALVTDAQPAEQRPLLASLTGLLYSRQTVECFAEILGQRSSSKVIEEQMVLTMGIFSLTLTHSNTLAQCQDALLKGRVLDLLASRLAAIVSSRGHTFNPLEEEQMEDLMPLHPNSFLPHLLEAIAAIVQCSMYKTLRLLYSPDLNQVFPVITTTQPSTTTFAEGPPIPNNAIDLLLPKLQAVQSKTEHSFSKAFPALGSFAQESTRMPHLDSAVQPSVRTISSEEFGSSLIGWLIHVARTSGALDRLATLWLLTHLVHATDQNVQDFWAEPSRNRDRTLALLVVPLLVRMIEDAGSTKTITDRDANRRIKERAPLALATLIQDSPALQKAAVDAKAIDLLTSMLKKSFDPYPLTAPRLWSPAPRGDAAGAREDEILGPVGLSDQALHMLNSRAAALRALAAIAQKDDAHRKIVLERGVMACVVDSLMPYEEDPVKGNPNFVIVAALKLATALSRSVSILRTSLFDGGITEPVFKLMKHPSFEVQLAATDVVTNLALQFSPMREQLISFGILDILCEHARSASAEMCFSSLWALKHLICTAPNDFKIPVFTKLGPHWLLNAMRGAVPPPPPRSRMATPNAQGQQVDLLNMDDAMDDAPLSPEGDIGNAPLAPDVAKWLRHIRDEELNPVRRAQRDDVRIQWQALEVVRNLITEPGKPQHEMIDHVLQEMGAEALFAVLLSKLRPRNGATAQGKRPAPSAGRASGVGGAFPEDDASREVLTSAMFVVIHIANGLPKHRHLLLEQEALLACIPPLFKHPDRNVRAACCWLVHNVLWMEDAADAGPVRERAHVLRGMGFERDVRDAAAKDVDLDVRERAKGCVEVFGR</sequence>
<dbReference type="GO" id="GO:0005737">
    <property type="term" value="C:cytoplasm"/>
    <property type="evidence" value="ECO:0007669"/>
    <property type="project" value="UniProtKB-SubCell"/>
</dbReference>
<dbReference type="SUPFAM" id="SSF48371">
    <property type="entry name" value="ARM repeat"/>
    <property type="match status" value="2"/>
</dbReference>
<organism evidence="7 8">
    <name type="scientific">Trichodelitschia bisporula</name>
    <dbReference type="NCBI Taxonomy" id="703511"/>
    <lineage>
        <taxon>Eukaryota</taxon>
        <taxon>Fungi</taxon>
        <taxon>Dikarya</taxon>
        <taxon>Ascomycota</taxon>
        <taxon>Pezizomycotina</taxon>
        <taxon>Dothideomycetes</taxon>
        <taxon>Dothideomycetes incertae sedis</taxon>
        <taxon>Phaeotrichales</taxon>
        <taxon>Phaeotrichaceae</taxon>
        <taxon>Trichodelitschia</taxon>
    </lineage>
</organism>
<evidence type="ECO:0000313" key="7">
    <source>
        <dbReference type="EMBL" id="KAF2398154.1"/>
    </source>
</evidence>
<proteinExistence type="predicted"/>
<dbReference type="AlphaFoldDB" id="A0A6G1HQF9"/>
<dbReference type="InterPro" id="IPR038739">
    <property type="entry name" value="ARMC8/Vid28"/>
</dbReference>
<keyword evidence="3" id="KW-0963">Cytoplasm</keyword>
<dbReference type="SMART" id="SM00185">
    <property type="entry name" value="ARM"/>
    <property type="match status" value="6"/>
</dbReference>
<reference evidence="7" key="1">
    <citation type="journal article" date="2020" name="Stud. Mycol.">
        <title>101 Dothideomycetes genomes: a test case for predicting lifestyles and emergence of pathogens.</title>
        <authorList>
            <person name="Haridas S."/>
            <person name="Albert R."/>
            <person name="Binder M."/>
            <person name="Bloem J."/>
            <person name="Labutti K."/>
            <person name="Salamov A."/>
            <person name="Andreopoulos B."/>
            <person name="Baker S."/>
            <person name="Barry K."/>
            <person name="Bills G."/>
            <person name="Bluhm B."/>
            <person name="Cannon C."/>
            <person name="Castanera R."/>
            <person name="Culley D."/>
            <person name="Daum C."/>
            <person name="Ezra D."/>
            <person name="Gonzalez J."/>
            <person name="Henrissat B."/>
            <person name="Kuo A."/>
            <person name="Liang C."/>
            <person name="Lipzen A."/>
            <person name="Lutzoni F."/>
            <person name="Magnuson J."/>
            <person name="Mondo S."/>
            <person name="Nolan M."/>
            <person name="Ohm R."/>
            <person name="Pangilinan J."/>
            <person name="Park H.-J."/>
            <person name="Ramirez L."/>
            <person name="Alfaro M."/>
            <person name="Sun H."/>
            <person name="Tritt A."/>
            <person name="Yoshinaga Y."/>
            <person name="Zwiers L.-H."/>
            <person name="Turgeon B."/>
            <person name="Goodwin S."/>
            <person name="Spatafora J."/>
            <person name="Crous P."/>
            <person name="Grigoriev I."/>
        </authorList>
    </citation>
    <scope>NUCLEOTIDE SEQUENCE</scope>
    <source>
        <strain evidence="7">CBS 262.69</strain>
    </source>
</reference>
<dbReference type="GO" id="GO:0005634">
    <property type="term" value="C:nucleus"/>
    <property type="evidence" value="ECO:0007669"/>
    <property type="project" value="UniProtKB-SubCell"/>
</dbReference>
<evidence type="ECO:0000256" key="1">
    <source>
        <dbReference type="ARBA" id="ARBA00004123"/>
    </source>
</evidence>
<name>A0A6G1HQF9_9PEZI</name>
<comment type="subcellular location">
    <subcellularLocation>
        <location evidence="2">Cytoplasm</location>
    </subcellularLocation>
    <subcellularLocation>
        <location evidence="1">Nucleus</location>
    </subcellularLocation>
</comment>
<evidence type="ECO:0000256" key="3">
    <source>
        <dbReference type="ARBA" id="ARBA00022490"/>
    </source>
</evidence>
<dbReference type="EMBL" id="ML996701">
    <property type="protein sequence ID" value="KAF2398154.1"/>
    <property type="molecule type" value="Genomic_DNA"/>
</dbReference>
<feature type="non-terminal residue" evidence="7">
    <location>
        <position position="976"/>
    </location>
</feature>
<gene>
    <name evidence="7" type="ORF">EJ06DRAFT_583964</name>
</gene>
<dbReference type="GO" id="GO:0034657">
    <property type="term" value="C:GID complex"/>
    <property type="evidence" value="ECO:0007669"/>
    <property type="project" value="TreeGrafter"/>
</dbReference>
<keyword evidence="4" id="KW-0677">Repeat</keyword>
<evidence type="ECO:0000256" key="6">
    <source>
        <dbReference type="SAM" id="MobiDB-lite"/>
    </source>
</evidence>
<dbReference type="InterPro" id="IPR016024">
    <property type="entry name" value="ARM-type_fold"/>
</dbReference>
<dbReference type="PANTHER" id="PTHR15651:SF7">
    <property type="entry name" value="ARMADILLO REPEAT-CONTAINING PROTEIN 8"/>
    <property type="match status" value="1"/>
</dbReference>
<evidence type="ECO:0000313" key="8">
    <source>
        <dbReference type="Proteomes" id="UP000799640"/>
    </source>
</evidence>
<feature type="region of interest" description="Disordered" evidence="6">
    <location>
        <begin position="838"/>
        <end position="858"/>
    </location>
</feature>
<dbReference type="Gene3D" id="1.25.10.10">
    <property type="entry name" value="Leucine-rich Repeat Variant"/>
    <property type="match status" value="4"/>
</dbReference>
<evidence type="ECO:0000256" key="4">
    <source>
        <dbReference type="ARBA" id="ARBA00022737"/>
    </source>
</evidence>
<dbReference type="PANTHER" id="PTHR15651">
    <property type="entry name" value="ARMADILLO REPEAT-CONTAINING PROTEIN 8"/>
    <property type="match status" value="1"/>
</dbReference>
<dbReference type="Proteomes" id="UP000799640">
    <property type="component" value="Unassembled WGS sequence"/>
</dbReference>
<dbReference type="InterPro" id="IPR000225">
    <property type="entry name" value="Armadillo"/>
</dbReference>
<dbReference type="InterPro" id="IPR011989">
    <property type="entry name" value="ARM-like"/>
</dbReference>
<accession>A0A6G1HQF9</accession>
<evidence type="ECO:0000256" key="2">
    <source>
        <dbReference type="ARBA" id="ARBA00004496"/>
    </source>
</evidence>
<evidence type="ECO:0000256" key="5">
    <source>
        <dbReference type="ARBA" id="ARBA00023242"/>
    </source>
</evidence>
<keyword evidence="5" id="KW-0539">Nucleus</keyword>